<dbReference type="Pfam" id="PF10609">
    <property type="entry name" value="ParA"/>
    <property type="match status" value="1"/>
</dbReference>
<evidence type="ECO:0000256" key="1">
    <source>
        <dbReference type="ARBA" id="ARBA00022485"/>
    </source>
</evidence>
<dbReference type="PROSITE" id="PS01215">
    <property type="entry name" value="MRP"/>
    <property type="match status" value="1"/>
</dbReference>
<keyword evidence="3" id="KW-0479">Metal-binding</keyword>
<evidence type="ECO:0000256" key="6">
    <source>
        <dbReference type="ARBA" id="ARBA00023004"/>
    </source>
</evidence>
<dbReference type="InterPro" id="IPR027417">
    <property type="entry name" value="P-loop_NTPase"/>
</dbReference>
<sequence>MQAPPPAQCPGIASEEAGKANTCAGCPNQRLCASGDAKQAADKEAAVDIPLIVNRLNKIKHIILIISGKGGTGKSTVSSLLAKSLSSTHQVGLLDIDVCGPSVPRMMGLEGEQIHKSLTGWSPVYVNDNLGVMSCGFMLPSLDEAVIWRGPKKTNIIKDFLREVDWCELDYLIIDTPPGTSDEHISIVSYLKKTELTNVDGAVMVTTPQEMSLLDVRKQIDFCQRIGLPILGVIENMSLFVCPACTKESVIFPTTTGGAQQLAHEFKISFLGRLPLNPLIGRCCDEGNFIGGDNLASNELQSQVDTIKESLLLTLNNKKQSL</sequence>
<feature type="non-terminal residue" evidence="8">
    <location>
        <position position="1"/>
    </location>
</feature>
<reference evidence="8 9" key="1">
    <citation type="submission" date="2020-10" db="EMBL/GenBank/DDBJ databases">
        <authorList>
            <person name="Klimov P.B."/>
            <person name="Dyachkov S.M."/>
            <person name="Chetverikov P.E."/>
        </authorList>
    </citation>
    <scope>NUCLEOTIDE SEQUENCE [LARGE SCALE GENOMIC DNA]</scope>
    <source>
        <strain evidence="8">BMOC 18-1129-001#AD2665</strain>
        <tissue evidence="8">Entire mites</tissue>
    </source>
</reference>
<comment type="caution">
    <text evidence="8">The sequence shown here is derived from an EMBL/GenBank/DDBJ whole genome shotgun (WGS) entry which is preliminary data.</text>
</comment>
<keyword evidence="4" id="KW-0547">Nucleotide-binding</keyword>
<evidence type="ECO:0000313" key="9">
    <source>
        <dbReference type="Proteomes" id="UP000825002"/>
    </source>
</evidence>
<evidence type="ECO:0000256" key="3">
    <source>
        <dbReference type="ARBA" id="ARBA00022723"/>
    </source>
</evidence>
<proteinExistence type="inferred from homology"/>
<evidence type="ECO:0000313" key="8">
    <source>
        <dbReference type="EMBL" id="KAG9510678.1"/>
    </source>
</evidence>
<dbReference type="InterPro" id="IPR019591">
    <property type="entry name" value="Mrp/NBP35_ATP-bd"/>
</dbReference>
<evidence type="ECO:0000256" key="5">
    <source>
        <dbReference type="ARBA" id="ARBA00022840"/>
    </source>
</evidence>
<dbReference type="InterPro" id="IPR033756">
    <property type="entry name" value="YlxH/NBP35"/>
</dbReference>
<evidence type="ECO:0000256" key="2">
    <source>
        <dbReference type="ARBA" id="ARBA00022490"/>
    </source>
</evidence>
<dbReference type="Gene3D" id="3.40.50.300">
    <property type="entry name" value="P-loop containing nucleotide triphosphate hydrolases"/>
    <property type="match status" value="1"/>
</dbReference>
<dbReference type="PANTHER" id="PTHR23264">
    <property type="entry name" value="NUCLEOTIDE-BINDING PROTEIN NBP35 YEAST -RELATED"/>
    <property type="match status" value="1"/>
</dbReference>
<accession>A0ABQ7SB87</accession>
<organism evidence="8 9">
    <name type="scientific">Fragariocoptes setiger</name>
    <dbReference type="NCBI Taxonomy" id="1670756"/>
    <lineage>
        <taxon>Eukaryota</taxon>
        <taxon>Metazoa</taxon>
        <taxon>Ecdysozoa</taxon>
        <taxon>Arthropoda</taxon>
        <taxon>Chelicerata</taxon>
        <taxon>Arachnida</taxon>
        <taxon>Acari</taxon>
        <taxon>Acariformes</taxon>
        <taxon>Trombidiformes</taxon>
        <taxon>Prostigmata</taxon>
        <taxon>Eupodina</taxon>
        <taxon>Eriophyoidea</taxon>
        <taxon>Phytoptidae</taxon>
        <taxon>Fragariocoptes</taxon>
    </lineage>
</organism>
<keyword evidence="7" id="KW-0411">Iron-sulfur</keyword>
<keyword evidence="2" id="KW-0963">Cytoplasm</keyword>
<evidence type="ECO:0000256" key="4">
    <source>
        <dbReference type="ARBA" id="ARBA00022741"/>
    </source>
</evidence>
<dbReference type="EMBL" id="JAIFTH010000097">
    <property type="protein sequence ID" value="KAG9510678.1"/>
    <property type="molecule type" value="Genomic_DNA"/>
</dbReference>
<dbReference type="SUPFAM" id="SSF52540">
    <property type="entry name" value="P-loop containing nucleoside triphosphate hydrolases"/>
    <property type="match status" value="1"/>
</dbReference>
<evidence type="ECO:0000256" key="7">
    <source>
        <dbReference type="ARBA" id="ARBA00023014"/>
    </source>
</evidence>
<gene>
    <name evidence="8" type="primary">NBP35</name>
    <name evidence="8" type="ORF">GZH46_00767</name>
</gene>
<dbReference type="CDD" id="cd02037">
    <property type="entry name" value="Mrp_NBP35"/>
    <property type="match status" value="1"/>
</dbReference>
<keyword evidence="1" id="KW-0004">4Fe-4S</keyword>
<keyword evidence="9" id="KW-1185">Reference proteome</keyword>
<dbReference type="InterPro" id="IPR000808">
    <property type="entry name" value="Mrp-like_CS"/>
</dbReference>
<dbReference type="HAMAP" id="MF_02040">
    <property type="entry name" value="Mrp_NBP35"/>
    <property type="match status" value="1"/>
</dbReference>
<name>A0ABQ7SB87_9ACAR</name>
<keyword evidence="6" id="KW-0408">Iron</keyword>
<dbReference type="HAMAP" id="MF_03038">
    <property type="entry name" value="NUBP1"/>
    <property type="match status" value="1"/>
</dbReference>
<dbReference type="PANTHER" id="PTHR23264:SF35">
    <property type="entry name" value="CYTOSOLIC FE-S CLUSTER ASSEMBLY FACTOR NUBP1"/>
    <property type="match status" value="1"/>
</dbReference>
<protein>
    <submittedName>
        <fullName evidence="8">NBP35</fullName>
    </submittedName>
</protein>
<keyword evidence="5" id="KW-0067">ATP-binding</keyword>
<dbReference type="InterPro" id="IPR028601">
    <property type="entry name" value="NUBP1/Nbp35"/>
</dbReference>
<dbReference type="Proteomes" id="UP000825002">
    <property type="component" value="Unassembled WGS sequence"/>
</dbReference>